<reference evidence="3 4" key="1">
    <citation type="submission" date="2015-12" db="EMBL/GenBank/DDBJ databases">
        <title>Draft genome sequence of Acidibacillus ferrooxidans ITV001, isolated from a chalcopyrite acid mine drainage site in Brazil.</title>
        <authorList>
            <person name="Dall'Agnol H."/>
            <person name="Nancucheo I."/>
            <person name="Johnson B."/>
            <person name="Oliveira R."/>
            <person name="Leite L."/>
            <person name="Pylro V."/>
            <person name="Nunes G.L."/>
            <person name="Tzotzos G."/>
            <person name="Fernandes G.R."/>
            <person name="Dutra J."/>
            <person name="Orellana S.C."/>
            <person name="Oliveira G."/>
        </authorList>
    </citation>
    <scope>NUCLEOTIDE SEQUENCE [LARGE SCALE GENOMIC DNA]</scope>
    <source>
        <strain evidence="4">ITV01</strain>
    </source>
</reference>
<proteinExistence type="inferred from homology"/>
<evidence type="ECO:0000256" key="1">
    <source>
        <dbReference type="ARBA" id="ARBA00043985"/>
    </source>
</evidence>
<evidence type="ECO:0000313" key="3">
    <source>
        <dbReference type="EMBL" id="KUO96672.1"/>
    </source>
</evidence>
<gene>
    <name evidence="3" type="ORF">ATW55_07535</name>
</gene>
<evidence type="ECO:0000256" key="2">
    <source>
        <dbReference type="SAM" id="Coils"/>
    </source>
</evidence>
<organism evidence="3 4">
    <name type="scientific">Ferroacidibacillus organovorans</name>
    <dbReference type="NCBI Taxonomy" id="1765683"/>
    <lineage>
        <taxon>Bacteria</taxon>
        <taxon>Bacillati</taxon>
        <taxon>Bacillota</taxon>
        <taxon>Bacilli</taxon>
        <taxon>Bacillales</taxon>
        <taxon>Alicyclobacillaceae</taxon>
        <taxon>Ferroacidibacillus</taxon>
    </lineage>
</organism>
<dbReference type="EMBL" id="LPVJ01000009">
    <property type="protein sequence ID" value="KUO96672.1"/>
    <property type="molecule type" value="Genomic_DNA"/>
</dbReference>
<name>A0A101XSD3_9BACL</name>
<sequence length="222" mass="25434">MAIFKRIRDITAASVNDMLDKAEDPVKMINQFLRDMEAEIAEVETAVAKQIAMERRFQEQRDEAAALVKKREEQAMKALELNNEELARKALSDKKEQQDRLNTFSGEYDRAKALADELRDRLDQMKDEYLKMKGRREMLVARADAAKVEKQINHAMGSFNTDSAARGFSRMEEKVRQMEAEAEASGELRKPKATLDDELERLGDHSVEDELQALKAKLANKE</sequence>
<accession>A0A101XSD3</accession>
<dbReference type="OrthoDB" id="9779630at2"/>
<dbReference type="RefSeq" id="WP_067712241.1">
    <property type="nucleotide sequence ID" value="NZ_LPVJ01000009.1"/>
</dbReference>
<evidence type="ECO:0000313" key="4">
    <source>
        <dbReference type="Proteomes" id="UP000053557"/>
    </source>
</evidence>
<dbReference type="Pfam" id="PF04012">
    <property type="entry name" value="PspA_IM30"/>
    <property type="match status" value="1"/>
</dbReference>
<dbReference type="Proteomes" id="UP000053557">
    <property type="component" value="Unassembled WGS sequence"/>
</dbReference>
<dbReference type="PANTHER" id="PTHR31088:SF6">
    <property type="entry name" value="PHAGE SHOCK PROTEIN A"/>
    <property type="match status" value="1"/>
</dbReference>
<comment type="caution">
    <text evidence="3">The sequence shown here is derived from an EMBL/GenBank/DDBJ whole genome shotgun (WGS) entry which is preliminary data.</text>
</comment>
<dbReference type="InterPro" id="IPR007157">
    <property type="entry name" value="PspA_VIPP1"/>
</dbReference>
<comment type="similarity">
    <text evidence="1">Belongs to the PspA/Vipp/IM30 family.</text>
</comment>
<dbReference type="PANTHER" id="PTHR31088">
    <property type="entry name" value="MEMBRANE-ASSOCIATED PROTEIN VIPP1, CHLOROPLASTIC"/>
    <property type="match status" value="1"/>
</dbReference>
<keyword evidence="2" id="KW-0175">Coiled coil</keyword>
<keyword evidence="4" id="KW-1185">Reference proteome</keyword>
<feature type="coiled-coil region" evidence="2">
    <location>
        <begin position="33"/>
        <end position="135"/>
    </location>
</feature>
<dbReference type="AlphaFoldDB" id="A0A101XSD3"/>
<protein>
    <submittedName>
        <fullName evidence="3">Phage shock protein A</fullName>
    </submittedName>
</protein>